<dbReference type="Pfam" id="PF08922">
    <property type="entry name" value="DUF1905"/>
    <property type="match status" value="1"/>
</dbReference>
<evidence type="ECO:0008006" key="3">
    <source>
        <dbReference type="Google" id="ProtNLM"/>
    </source>
</evidence>
<evidence type="ECO:0000313" key="2">
    <source>
        <dbReference type="Proteomes" id="UP000177480"/>
    </source>
</evidence>
<reference evidence="1 2" key="1">
    <citation type="journal article" date="2016" name="Nat. Commun.">
        <title>Thousands of microbial genomes shed light on interconnected biogeochemical processes in an aquifer system.</title>
        <authorList>
            <person name="Anantharaman K."/>
            <person name="Brown C.T."/>
            <person name="Hug L.A."/>
            <person name="Sharon I."/>
            <person name="Castelle C.J."/>
            <person name="Probst A.J."/>
            <person name="Thomas B.C."/>
            <person name="Singh A."/>
            <person name="Wilkins M.J."/>
            <person name="Karaoz U."/>
            <person name="Brodie E.L."/>
            <person name="Williams K.H."/>
            <person name="Hubbard S.S."/>
            <person name="Banfield J.F."/>
        </authorList>
    </citation>
    <scope>NUCLEOTIDE SEQUENCE [LARGE SCALE GENOMIC DNA]</scope>
</reference>
<name>A0A1G2G0Z4_9BACT</name>
<dbReference type="Gene3D" id="2.40.30.100">
    <property type="entry name" value="AF2212/PG0164-like"/>
    <property type="match status" value="1"/>
</dbReference>
<organism evidence="1 2">
    <name type="scientific">Candidatus Ryanbacteria bacterium RIFCSPHIGHO2_01_FULL_45_22</name>
    <dbReference type="NCBI Taxonomy" id="1802114"/>
    <lineage>
        <taxon>Bacteria</taxon>
        <taxon>Candidatus Ryaniibacteriota</taxon>
    </lineage>
</organism>
<dbReference type="STRING" id="1802114.A2719_03525"/>
<dbReference type="InterPro" id="IPR037079">
    <property type="entry name" value="AF2212/PG0164-like_sf"/>
</dbReference>
<comment type="caution">
    <text evidence="1">The sequence shown here is derived from an EMBL/GenBank/DDBJ whole genome shotgun (WGS) entry which is preliminary data.</text>
</comment>
<protein>
    <recommendedName>
        <fullName evidence="3">DUF1905 domain-containing protein</fullName>
    </recommendedName>
</protein>
<proteinExistence type="predicted"/>
<accession>A0A1G2G0Z4</accession>
<sequence>MIKNKFNMRAKVWLYPAQHAAWHFITLPKKQSGEITKRFGLLKRGWGSLPVVVTMGDTSWRTSIFPDKKQGAYLLPLKAEVRKKEKIKAGDMVLFSLEVRV</sequence>
<dbReference type="EMBL" id="MHNK01000010">
    <property type="protein sequence ID" value="OGZ44003.1"/>
    <property type="molecule type" value="Genomic_DNA"/>
</dbReference>
<dbReference type="SUPFAM" id="SSF141694">
    <property type="entry name" value="AF2212/PG0164-like"/>
    <property type="match status" value="1"/>
</dbReference>
<dbReference type="Proteomes" id="UP000177480">
    <property type="component" value="Unassembled WGS sequence"/>
</dbReference>
<gene>
    <name evidence="1" type="ORF">A2719_03525</name>
</gene>
<evidence type="ECO:0000313" key="1">
    <source>
        <dbReference type="EMBL" id="OGZ44003.1"/>
    </source>
</evidence>
<dbReference type="InterPro" id="IPR015018">
    <property type="entry name" value="DUF1905"/>
</dbReference>
<dbReference type="AlphaFoldDB" id="A0A1G2G0Z4"/>